<comment type="caution">
    <text evidence="2">The sequence shown here is derived from an EMBL/GenBank/DDBJ whole genome shotgun (WGS) entry which is preliminary data.</text>
</comment>
<organism evidence="2 3">
    <name type="scientific">Archangium gephyra</name>
    <dbReference type="NCBI Taxonomy" id="48"/>
    <lineage>
        <taxon>Bacteria</taxon>
        <taxon>Pseudomonadati</taxon>
        <taxon>Myxococcota</taxon>
        <taxon>Myxococcia</taxon>
        <taxon>Myxococcales</taxon>
        <taxon>Cystobacterineae</taxon>
        <taxon>Archangiaceae</taxon>
        <taxon>Archangium</taxon>
    </lineage>
</organism>
<dbReference type="Proteomes" id="UP000249061">
    <property type="component" value="Unassembled WGS sequence"/>
</dbReference>
<sequence>MNLTRRTAPCRRDTGRPLRCLPRPSSRGTSCPAHTRPLISRTPPGREEPAMGQNGSTSASTGEIRTASLRAQVTGRSRVACASAVVPPADSPRLMKLPTIEALLSVARGRVSANAVMQLADVGLYLDGDPEPTMEAEKWGRAVKVLCSDLFPEMEATDAQRRIAHLALDAFTNSLVGKVMVTVGRMIGRERSLQRLTHNFRTGTNFIECRITPRVNGIYDVWINDVSDVPGFYAGMLEYRSISAPTLAERVDIHAREGTSATFRLTQLG</sequence>
<gene>
    <name evidence="2" type="ORF">DI536_22745</name>
</gene>
<feature type="region of interest" description="Disordered" evidence="1">
    <location>
        <begin position="1"/>
        <end position="64"/>
    </location>
</feature>
<protein>
    <submittedName>
        <fullName evidence="2">Uncharacterized protein</fullName>
    </submittedName>
</protein>
<evidence type="ECO:0000313" key="3">
    <source>
        <dbReference type="Proteomes" id="UP000249061"/>
    </source>
</evidence>
<dbReference type="EMBL" id="QFQP01000021">
    <property type="protein sequence ID" value="PZR09410.1"/>
    <property type="molecule type" value="Genomic_DNA"/>
</dbReference>
<dbReference type="Pfam" id="PF09536">
    <property type="entry name" value="DUF2378"/>
    <property type="match status" value="1"/>
</dbReference>
<proteinExistence type="predicted"/>
<evidence type="ECO:0000313" key="2">
    <source>
        <dbReference type="EMBL" id="PZR09410.1"/>
    </source>
</evidence>
<feature type="compositionally biased region" description="Low complexity" evidence="1">
    <location>
        <begin position="17"/>
        <end position="27"/>
    </location>
</feature>
<reference evidence="2 3" key="1">
    <citation type="submission" date="2017-08" db="EMBL/GenBank/DDBJ databases">
        <title>Infants hospitalized years apart are colonized by the same room-sourced microbial strains.</title>
        <authorList>
            <person name="Brooks B."/>
            <person name="Olm M.R."/>
            <person name="Firek B.A."/>
            <person name="Baker R."/>
            <person name="Thomas B.C."/>
            <person name="Morowitz M.J."/>
            <person name="Banfield J.F."/>
        </authorList>
    </citation>
    <scope>NUCLEOTIDE SEQUENCE [LARGE SCALE GENOMIC DNA]</scope>
    <source>
        <strain evidence="2">S2_003_000_R2_14</strain>
    </source>
</reference>
<feature type="compositionally biased region" description="Polar residues" evidence="1">
    <location>
        <begin position="53"/>
        <end position="64"/>
    </location>
</feature>
<dbReference type="InterPro" id="IPR011751">
    <property type="entry name" value="Mxa_paralog_2265"/>
</dbReference>
<accession>A0A2W5T232</accession>
<name>A0A2W5T232_9BACT</name>
<dbReference type="AlphaFoldDB" id="A0A2W5T232"/>
<dbReference type="NCBIfam" id="TIGR02265">
    <property type="entry name" value="Mxa_TIGR02265"/>
    <property type="match status" value="1"/>
</dbReference>
<evidence type="ECO:0000256" key="1">
    <source>
        <dbReference type="SAM" id="MobiDB-lite"/>
    </source>
</evidence>